<dbReference type="InterPro" id="IPR001034">
    <property type="entry name" value="DeoR_HTH"/>
</dbReference>
<organism evidence="4 7">
    <name type="scientific">Enterocloster aldenensis</name>
    <dbReference type="NCBI Taxonomy" id="358742"/>
    <lineage>
        <taxon>Bacteria</taxon>
        <taxon>Bacillati</taxon>
        <taxon>Bacillota</taxon>
        <taxon>Clostridia</taxon>
        <taxon>Lachnospirales</taxon>
        <taxon>Lachnospiraceae</taxon>
        <taxon>Enterocloster</taxon>
    </lineage>
</organism>
<feature type="domain" description="HTH deoR-type" evidence="3">
    <location>
        <begin position="3"/>
        <end position="58"/>
    </location>
</feature>
<dbReference type="EMBL" id="JAAITT010000021">
    <property type="protein sequence ID" value="NSJ50077.1"/>
    <property type="molecule type" value="Genomic_DNA"/>
</dbReference>
<dbReference type="InterPro" id="IPR037171">
    <property type="entry name" value="NagB/RpiA_transferase-like"/>
</dbReference>
<dbReference type="Proteomes" id="UP000669239">
    <property type="component" value="Unassembled WGS sequence"/>
</dbReference>
<dbReference type="AlphaFoldDB" id="A0AAW5BIK5"/>
<evidence type="ECO:0000313" key="7">
    <source>
        <dbReference type="Proteomes" id="UP001299608"/>
    </source>
</evidence>
<dbReference type="GO" id="GO:0003677">
    <property type="term" value="F:DNA binding"/>
    <property type="evidence" value="ECO:0007669"/>
    <property type="project" value="UniProtKB-KW"/>
</dbReference>
<evidence type="ECO:0000313" key="5">
    <source>
        <dbReference type="EMBL" id="NSJ50077.1"/>
    </source>
</evidence>
<evidence type="ECO:0000256" key="2">
    <source>
        <dbReference type="ARBA" id="ARBA00023163"/>
    </source>
</evidence>
<dbReference type="Gene3D" id="1.10.10.10">
    <property type="entry name" value="Winged helix-like DNA-binding domain superfamily/Winged helix DNA-binding domain"/>
    <property type="match status" value="1"/>
</dbReference>
<name>A0AAW5BIK5_9FIRM</name>
<sequence length="255" mass="28910">MIQKRRLDTIMGILKDEGMVDVKTLSQRLEVTEKTVRLDLKELENQNLVERVHGGAVLKIQTMSLSSRKSSRRLSHLEQKQRIARRALTLIREDDVILLDDGSTTQELANLLGDFRVTVLTNDLLIVNELMYKPNVTLYIIGGLVRRDSDSYIVTGEDAIQFLKKYRVSKLFLGTSTVDTKEGLMIFNYGDNFTKRAFIDAADQVICLADSSKFERTAFTKVARLDDVDTFVTDSGLDQDVIDRYEGLGKKLIVV</sequence>
<dbReference type="SUPFAM" id="SSF46785">
    <property type="entry name" value="Winged helix' DNA-binding domain"/>
    <property type="match status" value="1"/>
</dbReference>
<dbReference type="GO" id="GO:0003700">
    <property type="term" value="F:DNA-binding transcription factor activity"/>
    <property type="evidence" value="ECO:0007669"/>
    <property type="project" value="InterPro"/>
</dbReference>
<dbReference type="Pfam" id="PF00455">
    <property type="entry name" value="DeoRC"/>
    <property type="match status" value="1"/>
</dbReference>
<dbReference type="Pfam" id="PF08220">
    <property type="entry name" value="HTH_DeoR"/>
    <property type="match status" value="1"/>
</dbReference>
<dbReference type="RefSeq" id="WP_117556970.1">
    <property type="nucleotide sequence ID" value="NZ_CAXTHN010000036.1"/>
</dbReference>
<evidence type="ECO:0000313" key="4">
    <source>
        <dbReference type="EMBL" id="MCG4743818.1"/>
    </source>
</evidence>
<reference evidence="5 6" key="1">
    <citation type="journal article" date="2020" name="Cell Host Microbe">
        <title>Functional and Genomic Variation between Human-Derived Isolates of Lachnospiraceae Reveals Inter- and Intra-Species Diversity.</title>
        <authorList>
            <person name="Sorbara M.T."/>
            <person name="Littmann E.R."/>
            <person name="Fontana E."/>
            <person name="Moody T.U."/>
            <person name="Kohout C.E."/>
            <person name="Gjonbalaj M."/>
            <person name="Eaton V."/>
            <person name="Seok R."/>
            <person name="Leiner I.M."/>
            <person name="Pamer E.G."/>
        </authorList>
    </citation>
    <scope>NUCLEOTIDE SEQUENCE [LARGE SCALE GENOMIC DNA]</scope>
    <source>
        <strain evidence="5 6">MSK.1.17</strain>
    </source>
</reference>
<dbReference type="InterPro" id="IPR036388">
    <property type="entry name" value="WH-like_DNA-bd_sf"/>
</dbReference>
<dbReference type="SUPFAM" id="SSF100950">
    <property type="entry name" value="NagB/RpiA/CoA transferase-like"/>
    <property type="match status" value="1"/>
</dbReference>
<reference evidence="5" key="2">
    <citation type="submission" date="2020-02" db="EMBL/GenBank/DDBJ databases">
        <authorList>
            <person name="Littmann E."/>
            <person name="Sorbara M."/>
        </authorList>
    </citation>
    <scope>NUCLEOTIDE SEQUENCE</scope>
    <source>
        <strain evidence="5">MSK.1.17</strain>
    </source>
</reference>
<proteinExistence type="predicted"/>
<dbReference type="SMART" id="SM00420">
    <property type="entry name" value="HTH_DEOR"/>
    <property type="match status" value="1"/>
</dbReference>
<dbReference type="InterPro" id="IPR050313">
    <property type="entry name" value="Carb_Metab_HTH_regulators"/>
</dbReference>
<dbReference type="PROSITE" id="PS51000">
    <property type="entry name" value="HTH_DEOR_2"/>
    <property type="match status" value="1"/>
</dbReference>
<dbReference type="InterPro" id="IPR014036">
    <property type="entry name" value="DeoR-like_C"/>
</dbReference>
<gene>
    <name evidence="5" type="ORF">G5B36_15405</name>
    <name evidence="4" type="ORF">L0N08_00150</name>
</gene>
<accession>A0AAW5BIK5</accession>
<dbReference type="InterPro" id="IPR036390">
    <property type="entry name" value="WH_DNA-bd_sf"/>
</dbReference>
<keyword evidence="2" id="KW-0804">Transcription</keyword>
<dbReference type="SMART" id="SM01134">
    <property type="entry name" value="DeoRC"/>
    <property type="match status" value="1"/>
</dbReference>
<keyword evidence="6" id="KW-1185">Reference proteome</keyword>
<evidence type="ECO:0000256" key="1">
    <source>
        <dbReference type="ARBA" id="ARBA00023015"/>
    </source>
</evidence>
<dbReference type="Gene3D" id="3.40.50.1360">
    <property type="match status" value="1"/>
</dbReference>
<dbReference type="PANTHER" id="PTHR30363">
    <property type="entry name" value="HTH-TYPE TRANSCRIPTIONAL REGULATOR SRLR-RELATED"/>
    <property type="match status" value="1"/>
</dbReference>
<dbReference type="PRINTS" id="PR00037">
    <property type="entry name" value="HTHLACR"/>
</dbReference>
<dbReference type="PANTHER" id="PTHR30363:SF44">
    <property type="entry name" value="AGA OPERON TRANSCRIPTIONAL REPRESSOR-RELATED"/>
    <property type="match status" value="1"/>
</dbReference>
<keyword evidence="1" id="KW-0805">Transcription regulation</keyword>
<keyword evidence="4" id="KW-0238">DNA-binding</keyword>
<evidence type="ECO:0000313" key="6">
    <source>
        <dbReference type="Proteomes" id="UP000669239"/>
    </source>
</evidence>
<evidence type="ECO:0000259" key="3">
    <source>
        <dbReference type="PROSITE" id="PS51000"/>
    </source>
</evidence>
<reference evidence="4" key="3">
    <citation type="submission" date="2022-01" db="EMBL/GenBank/DDBJ databases">
        <title>Collection of gut derived symbiotic bacterial strains cultured from healthy donors.</title>
        <authorList>
            <person name="Lin H."/>
            <person name="Kohout C."/>
            <person name="Waligurski E."/>
            <person name="Pamer E.G."/>
        </authorList>
    </citation>
    <scope>NUCLEOTIDE SEQUENCE</scope>
    <source>
        <strain evidence="4">DFI.6.55</strain>
    </source>
</reference>
<dbReference type="Proteomes" id="UP001299608">
    <property type="component" value="Unassembled WGS sequence"/>
</dbReference>
<dbReference type="EMBL" id="JAKNGE010000001">
    <property type="protein sequence ID" value="MCG4743818.1"/>
    <property type="molecule type" value="Genomic_DNA"/>
</dbReference>
<comment type="caution">
    <text evidence="4">The sequence shown here is derived from an EMBL/GenBank/DDBJ whole genome shotgun (WGS) entry which is preliminary data.</text>
</comment>
<protein>
    <submittedName>
        <fullName evidence="4">DeoR/GlpR family DNA-binding transcription regulator</fullName>
    </submittedName>
    <submittedName>
        <fullName evidence="5">DeoR/GlpR transcriptional regulator</fullName>
    </submittedName>
</protein>